<accession>A0A250JEZ5</accession>
<dbReference type="RefSeq" id="WP_157758891.1">
    <property type="nucleotide sequence ID" value="NZ_CP022098.1"/>
</dbReference>
<gene>
    <name evidence="1" type="ORF">CYFUS_007538</name>
</gene>
<protein>
    <submittedName>
        <fullName evidence="1">Uncharacterized protein</fullName>
    </submittedName>
</protein>
<evidence type="ECO:0000313" key="2">
    <source>
        <dbReference type="Proteomes" id="UP000217257"/>
    </source>
</evidence>
<evidence type="ECO:0000313" key="1">
    <source>
        <dbReference type="EMBL" id="ATB42062.1"/>
    </source>
</evidence>
<dbReference type="AlphaFoldDB" id="A0A250JEZ5"/>
<proteinExistence type="predicted"/>
<dbReference type="Proteomes" id="UP000217257">
    <property type="component" value="Chromosome"/>
</dbReference>
<dbReference type="EMBL" id="CP022098">
    <property type="protein sequence ID" value="ATB42062.1"/>
    <property type="molecule type" value="Genomic_DNA"/>
</dbReference>
<name>A0A250JEZ5_9BACT</name>
<organism evidence="1 2">
    <name type="scientific">Cystobacter fuscus</name>
    <dbReference type="NCBI Taxonomy" id="43"/>
    <lineage>
        <taxon>Bacteria</taxon>
        <taxon>Pseudomonadati</taxon>
        <taxon>Myxococcota</taxon>
        <taxon>Myxococcia</taxon>
        <taxon>Myxococcales</taxon>
        <taxon>Cystobacterineae</taxon>
        <taxon>Archangiaceae</taxon>
        <taxon>Cystobacter</taxon>
    </lineage>
</organism>
<reference evidence="1 2" key="1">
    <citation type="submission" date="2017-06" db="EMBL/GenBank/DDBJ databases">
        <title>Sequencing and comparative analysis of myxobacterial genomes.</title>
        <authorList>
            <person name="Rupp O."/>
            <person name="Goesmann A."/>
            <person name="Sogaard-Andersen L."/>
        </authorList>
    </citation>
    <scope>NUCLEOTIDE SEQUENCE [LARGE SCALE GENOMIC DNA]</scope>
    <source>
        <strain evidence="1 2">DSM 52655</strain>
    </source>
</reference>
<dbReference type="KEGG" id="cfus:CYFUS_007538"/>
<sequence length="203" mass="23164">MRILMQELMLMLEGLVRGEAMLFGVDVLTIDDMDRYWVVRSPEWTEFHQDPKLSVGSLLDDWAGLQRMFEGSAPTAVDFERLGAVLRVVSDRILEPSTSETGGSKARRIDIHLRQLLLLLAILVEHYQQAGVDALEIDDMDYYWVVEPPDWTDFQKDPSLCVGSLIDDWAELQRVLKEDIATTVDFNRLGAVLRAVSERLGRQ</sequence>